<keyword evidence="9 19" id="KW-0812">Transmembrane</keyword>
<keyword evidence="11 19" id="KW-1133">Transmembrane helix</keyword>
<dbReference type="GO" id="GO:0005789">
    <property type="term" value="C:endoplasmic reticulum membrane"/>
    <property type="evidence" value="ECO:0007669"/>
    <property type="project" value="TreeGrafter"/>
</dbReference>
<dbReference type="Pfam" id="PF01148">
    <property type="entry name" value="CTP_transf_1"/>
    <property type="match status" value="1"/>
</dbReference>
<evidence type="ECO:0000256" key="2">
    <source>
        <dbReference type="ARBA" id="ARBA00004141"/>
    </source>
</evidence>
<evidence type="ECO:0000256" key="20">
    <source>
        <dbReference type="SAM" id="SignalP"/>
    </source>
</evidence>
<evidence type="ECO:0000313" key="22">
    <source>
        <dbReference type="Proteomes" id="UP000355283"/>
    </source>
</evidence>
<evidence type="ECO:0000256" key="8">
    <source>
        <dbReference type="ARBA" id="ARBA00022679"/>
    </source>
</evidence>
<evidence type="ECO:0000256" key="18">
    <source>
        <dbReference type="ARBA" id="ARBA00033406"/>
    </source>
</evidence>
<evidence type="ECO:0000256" key="11">
    <source>
        <dbReference type="ARBA" id="ARBA00022989"/>
    </source>
</evidence>
<evidence type="ECO:0000256" key="14">
    <source>
        <dbReference type="ARBA" id="ARBA00023209"/>
    </source>
</evidence>
<keyword evidence="12" id="KW-0443">Lipid metabolism</keyword>
<evidence type="ECO:0000313" key="21">
    <source>
        <dbReference type="EMBL" id="TFJ81805.1"/>
    </source>
</evidence>
<name>A0A4D9CWB4_9STRA</name>
<evidence type="ECO:0000256" key="6">
    <source>
        <dbReference type="ARBA" id="ARBA00012487"/>
    </source>
</evidence>
<organism evidence="21 22">
    <name type="scientific">Nannochloropsis salina CCMP1776</name>
    <dbReference type="NCBI Taxonomy" id="1027361"/>
    <lineage>
        <taxon>Eukaryota</taxon>
        <taxon>Sar</taxon>
        <taxon>Stramenopiles</taxon>
        <taxon>Ochrophyta</taxon>
        <taxon>Eustigmatophyceae</taxon>
        <taxon>Eustigmatales</taxon>
        <taxon>Monodopsidaceae</taxon>
        <taxon>Microchloropsis</taxon>
        <taxon>Microchloropsis salina</taxon>
    </lineage>
</organism>
<keyword evidence="15" id="KW-1208">Phospholipid metabolism</keyword>
<evidence type="ECO:0000256" key="16">
    <source>
        <dbReference type="ARBA" id="ARBA00029893"/>
    </source>
</evidence>
<keyword evidence="7" id="KW-0444">Lipid biosynthesis</keyword>
<feature type="transmembrane region" description="Helical" evidence="19">
    <location>
        <begin position="219"/>
        <end position="239"/>
    </location>
</feature>
<keyword evidence="14" id="KW-0594">Phospholipid biosynthesis</keyword>
<dbReference type="PANTHER" id="PTHR13773:SF8">
    <property type="entry name" value="PHOSPHATIDATE CYTIDYLYLTRANSFERASE, PHOTORECEPTOR-SPECIFIC"/>
    <property type="match status" value="1"/>
</dbReference>
<dbReference type="GO" id="GO:0004605">
    <property type="term" value="F:phosphatidate cytidylyltransferase activity"/>
    <property type="evidence" value="ECO:0007669"/>
    <property type="project" value="UniProtKB-EC"/>
</dbReference>
<sequence>MAGRMICQLILSLSFLCLVAPSPLNASPHKDLLHRGGALFGAPSNALRAPPQDPGVLGRISSRKGSWGTRVASTVTLLGLTAAMTYVGQRKGLELIVIGAQAGAYNEVAKLLDRGLSLPSSLPSRWLWFVLAFNTGHSWAYGETLMPSLLPSWLHWYWPGRRLVQYLAYVCLLGGSITPKGPGEQLQRQVAHLAGLHFALFLIVGLGSGYVAILKQWGVRPFLLSVLLVVVNDIGAYLVGVPLGKTPLTKLSPKKSWEGFWGAAVLTMASAPLLVRLLRTMLGPAPDDVPRALGGLLSLSDWQALILAAFASFGAPIGGILASAAKRATGTKDFGDSIPGHGGVMDRVDCQLFMSAFSYLFLSCSASPRTRE</sequence>
<evidence type="ECO:0000256" key="7">
    <source>
        <dbReference type="ARBA" id="ARBA00022516"/>
    </source>
</evidence>
<comment type="similarity">
    <text evidence="5">Belongs to the CDS family.</text>
</comment>
<dbReference type="UniPathway" id="UPA00557">
    <property type="reaction ID" value="UER00614"/>
</dbReference>
<comment type="pathway">
    <text evidence="4">Lipid metabolism.</text>
</comment>
<evidence type="ECO:0000256" key="12">
    <source>
        <dbReference type="ARBA" id="ARBA00023098"/>
    </source>
</evidence>
<keyword evidence="22" id="KW-1185">Reference proteome</keyword>
<evidence type="ECO:0000256" key="4">
    <source>
        <dbReference type="ARBA" id="ARBA00005189"/>
    </source>
</evidence>
<dbReference type="Proteomes" id="UP000355283">
    <property type="component" value="Unassembled WGS sequence"/>
</dbReference>
<evidence type="ECO:0000256" key="5">
    <source>
        <dbReference type="ARBA" id="ARBA00010185"/>
    </source>
</evidence>
<evidence type="ECO:0000256" key="19">
    <source>
        <dbReference type="SAM" id="Phobius"/>
    </source>
</evidence>
<feature type="transmembrane region" description="Helical" evidence="19">
    <location>
        <begin position="260"/>
        <end position="282"/>
    </location>
</feature>
<evidence type="ECO:0000256" key="17">
    <source>
        <dbReference type="ARBA" id="ARBA00032396"/>
    </source>
</evidence>
<keyword evidence="10" id="KW-0548">Nucleotidyltransferase</keyword>
<dbReference type="PANTHER" id="PTHR13773">
    <property type="entry name" value="PHOSPHATIDATE CYTIDYLYLTRANSFERASE"/>
    <property type="match status" value="1"/>
</dbReference>
<evidence type="ECO:0000256" key="10">
    <source>
        <dbReference type="ARBA" id="ARBA00022695"/>
    </source>
</evidence>
<feature type="chain" id="PRO_5020024793" description="phosphatidate cytidylyltransferase" evidence="20">
    <location>
        <begin position="22"/>
        <end position="372"/>
    </location>
</feature>
<accession>A0A4D9CWB4</accession>
<proteinExistence type="inferred from homology"/>
<dbReference type="AlphaFoldDB" id="A0A4D9CWB4"/>
<dbReference type="OrthoDB" id="10260889at2759"/>
<dbReference type="GO" id="GO:0016024">
    <property type="term" value="P:CDP-diacylglycerol biosynthetic process"/>
    <property type="evidence" value="ECO:0007669"/>
    <property type="project" value="UniProtKB-UniPathway"/>
</dbReference>
<dbReference type="EMBL" id="SDOX01000122">
    <property type="protein sequence ID" value="TFJ81805.1"/>
    <property type="molecule type" value="Genomic_DNA"/>
</dbReference>
<protein>
    <recommendedName>
        <fullName evidence="6">phosphatidate cytidylyltransferase</fullName>
        <ecNumber evidence="6">2.7.7.41</ecNumber>
    </recommendedName>
    <alternativeName>
        <fullName evidence="16">CDP-diacylglycerol synthase</fullName>
    </alternativeName>
    <alternativeName>
        <fullName evidence="17">CDP-diglyceride pyrophosphorylase</fullName>
    </alternativeName>
    <alternativeName>
        <fullName evidence="18">CDP-diglyceride synthase</fullName>
    </alternativeName>
</protein>
<comment type="caution">
    <text evidence="21">The sequence shown here is derived from an EMBL/GenBank/DDBJ whole genome shotgun (WGS) entry which is preliminary data.</text>
</comment>
<dbReference type="EC" id="2.7.7.41" evidence="6"/>
<evidence type="ECO:0000256" key="9">
    <source>
        <dbReference type="ARBA" id="ARBA00022692"/>
    </source>
</evidence>
<comment type="pathway">
    <text evidence="3">Phospholipid metabolism; CDP-diacylglycerol biosynthesis; CDP-diacylglycerol from sn-glycerol 3-phosphate: step 3/3.</text>
</comment>
<keyword evidence="8" id="KW-0808">Transferase</keyword>
<keyword evidence="13 19" id="KW-0472">Membrane</keyword>
<gene>
    <name evidence="21" type="ORF">NSK_007052</name>
</gene>
<feature type="transmembrane region" description="Helical" evidence="19">
    <location>
        <begin position="190"/>
        <end position="213"/>
    </location>
</feature>
<comment type="subcellular location">
    <subcellularLocation>
        <location evidence="2">Membrane</location>
        <topology evidence="2">Multi-pass membrane protein</topology>
    </subcellularLocation>
</comment>
<evidence type="ECO:0000256" key="15">
    <source>
        <dbReference type="ARBA" id="ARBA00023264"/>
    </source>
</evidence>
<feature type="transmembrane region" description="Helical" evidence="19">
    <location>
        <begin position="302"/>
        <end position="322"/>
    </location>
</feature>
<evidence type="ECO:0000256" key="1">
    <source>
        <dbReference type="ARBA" id="ARBA00001698"/>
    </source>
</evidence>
<evidence type="ECO:0000256" key="13">
    <source>
        <dbReference type="ARBA" id="ARBA00023136"/>
    </source>
</evidence>
<evidence type="ECO:0000256" key="3">
    <source>
        <dbReference type="ARBA" id="ARBA00005119"/>
    </source>
</evidence>
<reference evidence="21 22" key="1">
    <citation type="submission" date="2019-01" db="EMBL/GenBank/DDBJ databases">
        <title>Nuclear Genome Assembly of the Microalgal Biofuel strain Nannochloropsis salina CCMP1776.</title>
        <authorList>
            <person name="Hovde B."/>
        </authorList>
    </citation>
    <scope>NUCLEOTIDE SEQUENCE [LARGE SCALE GENOMIC DNA]</scope>
    <source>
        <strain evidence="21 22">CCMP1776</strain>
    </source>
</reference>
<dbReference type="InterPro" id="IPR016720">
    <property type="entry name" value="PC_Trfase_euk"/>
</dbReference>
<feature type="signal peptide" evidence="20">
    <location>
        <begin position="1"/>
        <end position="21"/>
    </location>
</feature>
<keyword evidence="20" id="KW-0732">Signal</keyword>
<comment type="catalytic activity">
    <reaction evidence="1">
        <text>a 1,2-diacyl-sn-glycero-3-phosphate + CTP + H(+) = a CDP-1,2-diacyl-sn-glycerol + diphosphate</text>
        <dbReference type="Rhea" id="RHEA:16229"/>
        <dbReference type="ChEBI" id="CHEBI:15378"/>
        <dbReference type="ChEBI" id="CHEBI:33019"/>
        <dbReference type="ChEBI" id="CHEBI:37563"/>
        <dbReference type="ChEBI" id="CHEBI:58332"/>
        <dbReference type="ChEBI" id="CHEBI:58608"/>
        <dbReference type="EC" id="2.7.7.41"/>
    </reaction>
</comment>